<organism evidence="2 3">
    <name type="scientific">Mytilus galloprovincialis</name>
    <name type="common">Mediterranean mussel</name>
    <dbReference type="NCBI Taxonomy" id="29158"/>
    <lineage>
        <taxon>Eukaryota</taxon>
        <taxon>Metazoa</taxon>
        <taxon>Spiralia</taxon>
        <taxon>Lophotrochozoa</taxon>
        <taxon>Mollusca</taxon>
        <taxon>Bivalvia</taxon>
        <taxon>Autobranchia</taxon>
        <taxon>Pteriomorphia</taxon>
        <taxon>Mytilida</taxon>
        <taxon>Mytiloidea</taxon>
        <taxon>Mytilidae</taxon>
        <taxon>Mytilinae</taxon>
        <taxon>Mytilus</taxon>
    </lineage>
</organism>
<evidence type="ECO:0000313" key="2">
    <source>
        <dbReference type="EMBL" id="VDI24429.1"/>
    </source>
</evidence>
<protein>
    <submittedName>
        <fullName evidence="2">Uncharacterized protein</fullName>
    </submittedName>
</protein>
<proteinExistence type="predicted"/>
<keyword evidence="3" id="KW-1185">Reference proteome</keyword>
<reference evidence="2" key="1">
    <citation type="submission" date="2018-11" db="EMBL/GenBank/DDBJ databases">
        <authorList>
            <person name="Alioto T."/>
            <person name="Alioto T."/>
        </authorList>
    </citation>
    <scope>NUCLEOTIDE SEQUENCE</scope>
</reference>
<comment type="caution">
    <text evidence="2">The sequence shown here is derived from an EMBL/GenBank/DDBJ whole genome shotgun (WGS) entry which is preliminary data.</text>
</comment>
<feature type="compositionally biased region" description="Polar residues" evidence="1">
    <location>
        <begin position="1"/>
        <end position="20"/>
    </location>
</feature>
<gene>
    <name evidence="2" type="ORF">MGAL_10B076768</name>
</gene>
<accession>A0A8B6DUU2</accession>
<feature type="region of interest" description="Disordered" evidence="1">
    <location>
        <begin position="1"/>
        <end position="64"/>
    </location>
</feature>
<dbReference type="Proteomes" id="UP000596742">
    <property type="component" value="Unassembled WGS sequence"/>
</dbReference>
<evidence type="ECO:0000313" key="3">
    <source>
        <dbReference type="Proteomes" id="UP000596742"/>
    </source>
</evidence>
<dbReference type="AlphaFoldDB" id="A0A8B6DUU2"/>
<feature type="region of interest" description="Disordered" evidence="1">
    <location>
        <begin position="198"/>
        <end position="259"/>
    </location>
</feature>
<feature type="compositionally biased region" description="Low complexity" evidence="1">
    <location>
        <begin position="229"/>
        <end position="244"/>
    </location>
</feature>
<dbReference type="EMBL" id="UYJE01004043">
    <property type="protein sequence ID" value="VDI24429.1"/>
    <property type="molecule type" value="Genomic_DNA"/>
</dbReference>
<sequence>MAASSMSVRFRIQSSKSRPSSYKVPGNSRPSSYRSTTSLGSRPSSYKRCNEDNDTETESQQRSFLRPSSFKIIESLSKIPLEERTVTPSTDVFIGSRPSTEYTHSRATSRVASESREAMFRRAMALLSARCTSVLGSQTVETPFGTVKQPTFGIQVPQYFYIKQEKPRPMPPLKAWQGYNGNVYFEPISIAGMPNDVLMPKSGKSRGSHVNDQINRMTPGHKRPMTEPNRSPDSSSNSRSISRNTGKSNNSKNRPSTRQMALLDKRTVLNRFNTSLDDDITLIETTETTGSLAVRPKSDNIVDYKTRHDQMYNRDRICKGSVAHKQYIAKMQGHRPTLKVSGGKYSTPAVTSPLLRTQTQYSLSNNRLTTNSPDLYAAQLPPLEQLRNSVRHMDNTNDKQNYGRARPVTNDIKPFIKYSPDIKIKQPAVNYV</sequence>
<feature type="compositionally biased region" description="Polar residues" evidence="1">
    <location>
        <begin position="245"/>
        <end position="259"/>
    </location>
</feature>
<feature type="compositionally biased region" description="Polar residues" evidence="1">
    <location>
        <begin position="28"/>
        <end position="44"/>
    </location>
</feature>
<evidence type="ECO:0000256" key="1">
    <source>
        <dbReference type="SAM" id="MobiDB-lite"/>
    </source>
</evidence>
<dbReference type="OrthoDB" id="10032693at2759"/>
<name>A0A8B6DUU2_MYTGA</name>